<accession>A0ABR2J2M3</accession>
<reference evidence="1 2" key="1">
    <citation type="submission" date="2024-04" db="EMBL/GenBank/DDBJ databases">
        <title>Tritrichomonas musculus Genome.</title>
        <authorList>
            <person name="Alves-Ferreira E."/>
            <person name="Grigg M."/>
            <person name="Lorenzi H."/>
            <person name="Galac M."/>
        </authorList>
    </citation>
    <scope>NUCLEOTIDE SEQUENCE [LARGE SCALE GENOMIC DNA]</scope>
    <source>
        <strain evidence="1 2">EAF2021</strain>
    </source>
</reference>
<dbReference type="Pfam" id="PF07538">
    <property type="entry name" value="ChW"/>
    <property type="match status" value="2"/>
</dbReference>
<protein>
    <recommendedName>
        <fullName evidence="3">Clostridial hydrophobic W</fullName>
    </recommendedName>
</protein>
<evidence type="ECO:0000313" key="1">
    <source>
        <dbReference type="EMBL" id="KAK8872131.1"/>
    </source>
</evidence>
<proteinExistence type="predicted"/>
<gene>
    <name evidence="1" type="ORF">M9Y10_007892</name>
</gene>
<evidence type="ECO:0008006" key="3">
    <source>
        <dbReference type="Google" id="ProtNLM"/>
    </source>
</evidence>
<evidence type="ECO:0000313" key="2">
    <source>
        <dbReference type="Proteomes" id="UP001470230"/>
    </source>
</evidence>
<name>A0ABR2J2M3_9EUKA</name>
<organism evidence="1 2">
    <name type="scientific">Tritrichomonas musculus</name>
    <dbReference type="NCBI Taxonomy" id="1915356"/>
    <lineage>
        <taxon>Eukaryota</taxon>
        <taxon>Metamonada</taxon>
        <taxon>Parabasalia</taxon>
        <taxon>Tritrichomonadida</taxon>
        <taxon>Tritrichomonadidae</taxon>
        <taxon>Tritrichomonas</taxon>
    </lineage>
</organism>
<dbReference type="EMBL" id="JAPFFF010000013">
    <property type="protein sequence ID" value="KAK8872131.1"/>
    <property type="molecule type" value="Genomic_DNA"/>
</dbReference>
<sequence>MSGTFTLRYYAYMQNHSWTKPVESTEPNYESKYAGMTGDNLILQAIRVEILDQNGQNQPNLVEYQAHVQNIGWMEKVKGGETAGTIGRNLRAEAFKINLNGDAAQLYNIEYRCYIQKKGWGPWAKNGEMAGTEGKAKRTEAIQIKLTPK</sequence>
<dbReference type="InterPro" id="IPR006637">
    <property type="entry name" value="ChW"/>
</dbReference>
<keyword evidence="2" id="KW-1185">Reference proteome</keyword>
<dbReference type="SMART" id="SM00728">
    <property type="entry name" value="ChW"/>
    <property type="match status" value="3"/>
</dbReference>
<dbReference type="Proteomes" id="UP001470230">
    <property type="component" value="Unassembled WGS sequence"/>
</dbReference>
<comment type="caution">
    <text evidence="1">The sequence shown here is derived from an EMBL/GenBank/DDBJ whole genome shotgun (WGS) entry which is preliminary data.</text>
</comment>